<sequence>MEFEPLEEDIEYYDSKTDSNIQIVFVPGIGGWKTWKHQLKYFSNRYRTLCVRTDDRDYESSVKALKTVLNRKNLDNVVLIGSDLSNRVVQSFSDRKTVISTVMTNFSFEIPKVRRETFKLVSSTCGKPKLLKKLFLSENTNYRIARELSEELELMDYSDYCSYSGIESDTEIENGLVIQASDDRFSTLEDAIALRPDITVREVAGGSFCFYEKPEEFNKALAEFADRLESFIESKQIREKREKNRSLDEFETQKTFQEQLEIRE</sequence>
<organism evidence="1 2">
    <name type="scientific">Candidatus Nanohalococcus occultus</name>
    <dbReference type="NCBI Taxonomy" id="2978047"/>
    <lineage>
        <taxon>Archaea</taxon>
        <taxon>Candidatus Nanohalarchaeota</taxon>
        <taxon>Candidatus Nanohalarchaeota incertae sedis</taxon>
        <taxon>Candidatus Nanohalococcus</taxon>
    </lineage>
</organism>
<dbReference type="RefSeq" id="WP_347722290.1">
    <property type="nucleotide sequence ID" value="NZ_CP104395.1"/>
</dbReference>
<accession>A0ABY8CG20</accession>
<protein>
    <recommendedName>
        <fullName evidence="3">Alpha/beta hydrolase</fullName>
    </recommendedName>
</protein>
<keyword evidence="2" id="KW-1185">Reference proteome</keyword>
<evidence type="ECO:0000313" key="1">
    <source>
        <dbReference type="EMBL" id="WEL19420.1"/>
    </source>
</evidence>
<dbReference type="Gene3D" id="3.40.50.1820">
    <property type="entry name" value="alpha/beta hydrolase"/>
    <property type="match status" value="1"/>
</dbReference>
<dbReference type="SUPFAM" id="SSF53474">
    <property type="entry name" value="alpha/beta-Hydrolases"/>
    <property type="match status" value="1"/>
</dbReference>
<dbReference type="EMBL" id="CP104395">
    <property type="protein sequence ID" value="WEL19420.1"/>
    <property type="molecule type" value="Genomic_DNA"/>
</dbReference>
<dbReference type="Proteomes" id="UP001218034">
    <property type="component" value="Chromosome"/>
</dbReference>
<dbReference type="InterPro" id="IPR029058">
    <property type="entry name" value="AB_hydrolase_fold"/>
</dbReference>
<evidence type="ECO:0008006" key="3">
    <source>
        <dbReference type="Google" id="ProtNLM"/>
    </source>
</evidence>
<name>A0ABY8CG20_9ARCH</name>
<dbReference type="GeneID" id="90589832"/>
<gene>
    <name evidence="1" type="ORF">SVXNc_0396</name>
</gene>
<reference evidence="1 2" key="1">
    <citation type="submission" date="2022-09" db="EMBL/GenBank/DDBJ databases">
        <title>Xylan utilization by haloarchaea-nanohaloarchaea associations.</title>
        <authorList>
            <person name="Yakimov M."/>
        </authorList>
    </citation>
    <scope>NUCLEOTIDE SEQUENCE [LARGE SCALE GENOMIC DNA]</scope>
    <source>
        <strain evidence="1 2">SVXNc</strain>
    </source>
</reference>
<evidence type="ECO:0000313" key="2">
    <source>
        <dbReference type="Proteomes" id="UP001218034"/>
    </source>
</evidence>
<proteinExistence type="predicted"/>